<protein>
    <submittedName>
        <fullName evidence="4">Polysaccharide biosynthesis/export protein</fullName>
    </submittedName>
</protein>
<dbReference type="AlphaFoldDB" id="A0A1H6FAJ7"/>
<organism evidence="4 5">
    <name type="scientific">Candidatus Venteria ishoeyi</name>
    <dbReference type="NCBI Taxonomy" id="1899563"/>
    <lineage>
        <taxon>Bacteria</taxon>
        <taxon>Pseudomonadati</taxon>
        <taxon>Pseudomonadota</taxon>
        <taxon>Gammaproteobacteria</taxon>
        <taxon>Thiotrichales</taxon>
        <taxon>Thiotrichaceae</taxon>
        <taxon>Venteria</taxon>
    </lineage>
</organism>
<dbReference type="InterPro" id="IPR003715">
    <property type="entry name" value="Poly_export_N"/>
</dbReference>
<accession>A0A1H6FAJ7</accession>
<keyword evidence="5" id="KW-1185">Reference proteome</keyword>
<dbReference type="RefSeq" id="WP_103920818.1">
    <property type="nucleotide sequence ID" value="NZ_FMSV02000515.1"/>
</dbReference>
<feature type="domain" description="Polysaccharide export protein N-terminal" evidence="3">
    <location>
        <begin position="62"/>
        <end position="127"/>
    </location>
</feature>
<dbReference type="Proteomes" id="UP000236724">
    <property type="component" value="Unassembled WGS sequence"/>
</dbReference>
<dbReference type="Gene3D" id="3.10.560.10">
    <property type="entry name" value="Outer membrane lipoprotein wza domain like"/>
    <property type="match status" value="1"/>
</dbReference>
<evidence type="ECO:0000256" key="1">
    <source>
        <dbReference type="ARBA" id="ARBA00022729"/>
    </source>
</evidence>
<evidence type="ECO:0000313" key="5">
    <source>
        <dbReference type="Proteomes" id="UP000236724"/>
    </source>
</evidence>
<evidence type="ECO:0000313" key="4">
    <source>
        <dbReference type="EMBL" id="SEH07117.1"/>
    </source>
</evidence>
<proteinExistence type="predicted"/>
<dbReference type="EMBL" id="FMSV02000515">
    <property type="protein sequence ID" value="SEH07117.1"/>
    <property type="molecule type" value="Genomic_DNA"/>
</dbReference>
<reference evidence="4 5" key="1">
    <citation type="submission" date="2016-10" db="EMBL/GenBank/DDBJ databases">
        <authorList>
            <person name="de Groot N.N."/>
        </authorList>
    </citation>
    <scope>NUCLEOTIDE SEQUENCE [LARGE SCALE GENOMIC DNA]</scope>
    <source>
        <strain evidence="4">MBHS1</strain>
    </source>
</reference>
<dbReference type="Pfam" id="PF02563">
    <property type="entry name" value="Poly_export"/>
    <property type="match status" value="1"/>
</dbReference>
<evidence type="ECO:0000259" key="3">
    <source>
        <dbReference type="Pfam" id="PF02563"/>
    </source>
</evidence>
<name>A0A1H6FAJ7_9GAMM</name>
<dbReference type="PANTHER" id="PTHR33619">
    <property type="entry name" value="POLYSACCHARIDE EXPORT PROTEIN GFCE-RELATED"/>
    <property type="match status" value="1"/>
</dbReference>
<sequence length="390" mass="42484">MNNICYKQKKSKKPIAVLVFLLCLTGCTHSPTILPATDSQTKSLDYCPPLAQTAPPAPQQLPRFTLSSGDRIRVDVHEGADFSGIFEIDMDGQLHIPHLQPLATQGLTLSQLQQKLSQALLDAQLLRPDLIQISITPLNWAGVQVQVSGAVFHPGPVTINAKDPEFQAQRPLQKTGQHATGRFLTQALANAGGVRPDADIQRIRLTRGNQSWCINLQYLYTHQTSTDIPLIAGDHLEVPSQQCLQNELLKTSAITPPGFRVFISNLSIPADTNAKAAIGSDSSSLPYGSRLLQGVLAGNCVGGTQSTNARRQILHLTHHLKTRQPQVQEYALGQLLQQADNLQHNPYLMPNDGIACYDSGVTNIRDIARSFSDILTPLTLLRLLQTGSGN</sequence>
<keyword evidence="1 2" id="KW-0732">Signal</keyword>
<gene>
    <name evidence="4" type="ORF">MBHS_02989</name>
</gene>
<dbReference type="PANTHER" id="PTHR33619:SF3">
    <property type="entry name" value="POLYSACCHARIDE EXPORT PROTEIN GFCE-RELATED"/>
    <property type="match status" value="1"/>
</dbReference>
<evidence type="ECO:0000256" key="2">
    <source>
        <dbReference type="SAM" id="SignalP"/>
    </source>
</evidence>
<dbReference type="OrthoDB" id="494751at2"/>
<feature type="chain" id="PRO_5014880208" evidence="2">
    <location>
        <begin position="31"/>
        <end position="390"/>
    </location>
</feature>
<feature type="signal peptide" evidence="2">
    <location>
        <begin position="1"/>
        <end position="30"/>
    </location>
</feature>
<dbReference type="InterPro" id="IPR049712">
    <property type="entry name" value="Poly_export"/>
</dbReference>
<dbReference type="GO" id="GO:0015159">
    <property type="term" value="F:polysaccharide transmembrane transporter activity"/>
    <property type="evidence" value="ECO:0007669"/>
    <property type="project" value="InterPro"/>
</dbReference>